<dbReference type="EMBL" id="BMAT01004783">
    <property type="protein sequence ID" value="GFR80434.1"/>
    <property type="molecule type" value="Genomic_DNA"/>
</dbReference>
<gene>
    <name evidence="1" type="ORF">ElyMa_002314400</name>
</gene>
<keyword evidence="2" id="KW-1185">Reference proteome</keyword>
<evidence type="ECO:0000313" key="1">
    <source>
        <dbReference type="EMBL" id="GFR80434.1"/>
    </source>
</evidence>
<proteinExistence type="predicted"/>
<dbReference type="AlphaFoldDB" id="A0AAV4G4V8"/>
<sequence length="150" mass="17615">MGTLEKNPSYIMEYRREESCLPHFSTYSSTTLSRTYPEELNVYGRWCKEEHATAPGYRMQLAANKLKERAEKRKVTINTEKSFTKLFTLSSPTQSVTPYRIGDTILKHEEEPTYLRITLDKHLTWRAHVNEIEAMARRKLAIMRKLARTT</sequence>
<reference evidence="1 2" key="1">
    <citation type="journal article" date="2021" name="Elife">
        <title>Chloroplast acquisition without the gene transfer in kleptoplastic sea slugs, Plakobranchus ocellatus.</title>
        <authorList>
            <person name="Maeda T."/>
            <person name="Takahashi S."/>
            <person name="Yoshida T."/>
            <person name="Shimamura S."/>
            <person name="Takaki Y."/>
            <person name="Nagai Y."/>
            <person name="Toyoda A."/>
            <person name="Suzuki Y."/>
            <person name="Arimoto A."/>
            <person name="Ishii H."/>
            <person name="Satoh N."/>
            <person name="Nishiyama T."/>
            <person name="Hasebe M."/>
            <person name="Maruyama T."/>
            <person name="Minagawa J."/>
            <person name="Obokata J."/>
            <person name="Shigenobu S."/>
        </authorList>
    </citation>
    <scope>NUCLEOTIDE SEQUENCE [LARGE SCALE GENOMIC DNA]</scope>
</reference>
<accession>A0AAV4G4V8</accession>
<evidence type="ECO:0000313" key="2">
    <source>
        <dbReference type="Proteomes" id="UP000762676"/>
    </source>
</evidence>
<name>A0AAV4G4V8_9GAST</name>
<comment type="caution">
    <text evidence="1">The sequence shown here is derived from an EMBL/GenBank/DDBJ whole genome shotgun (WGS) entry which is preliminary data.</text>
</comment>
<organism evidence="1 2">
    <name type="scientific">Elysia marginata</name>
    <dbReference type="NCBI Taxonomy" id="1093978"/>
    <lineage>
        <taxon>Eukaryota</taxon>
        <taxon>Metazoa</taxon>
        <taxon>Spiralia</taxon>
        <taxon>Lophotrochozoa</taxon>
        <taxon>Mollusca</taxon>
        <taxon>Gastropoda</taxon>
        <taxon>Heterobranchia</taxon>
        <taxon>Euthyneura</taxon>
        <taxon>Panpulmonata</taxon>
        <taxon>Sacoglossa</taxon>
        <taxon>Placobranchoidea</taxon>
        <taxon>Plakobranchidae</taxon>
        <taxon>Elysia</taxon>
    </lineage>
</organism>
<dbReference type="Proteomes" id="UP000762676">
    <property type="component" value="Unassembled WGS sequence"/>
</dbReference>
<protein>
    <submittedName>
        <fullName evidence="1">Uncharacterized protein</fullName>
    </submittedName>
</protein>